<evidence type="ECO:0000313" key="2">
    <source>
        <dbReference type="EMBL" id="CAK9005590.1"/>
    </source>
</evidence>
<dbReference type="EMBL" id="CAXAMN010003669">
    <property type="protein sequence ID" value="CAK9005590.1"/>
    <property type="molecule type" value="Genomic_DNA"/>
</dbReference>
<accession>A0ABP0IU26</accession>
<organism evidence="2 3">
    <name type="scientific">Durusdinium trenchii</name>
    <dbReference type="NCBI Taxonomy" id="1381693"/>
    <lineage>
        <taxon>Eukaryota</taxon>
        <taxon>Sar</taxon>
        <taxon>Alveolata</taxon>
        <taxon>Dinophyceae</taxon>
        <taxon>Suessiales</taxon>
        <taxon>Symbiodiniaceae</taxon>
        <taxon>Durusdinium</taxon>
    </lineage>
</organism>
<keyword evidence="3" id="KW-1185">Reference proteome</keyword>
<feature type="region of interest" description="Disordered" evidence="1">
    <location>
        <begin position="1"/>
        <end position="22"/>
    </location>
</feature>
<proteinExistence type="predicted"/>
<gene>
    <name evidence="2" type="ORF">CCMP2556_LOCUS8121</name>
</gene>
<comment type="caution">
    <text evidence="2">The sequence shown here is derived from an EMBL/GenBank/DDBJ whole genome shotgun (WGS) entry which is preliminary data.</text>
</comment>
<evidence type="ECO:0000313" key="3">
    <source>
        <dbReference type="Proteomes" id="UP001642484"/>
    </source>
</evidence>
<evidence type="ECO:0000256" key="1">
    <source>
        <dbReference type="SAM" id="MobiDB-lite"/>
    </source>
</evidence>
<dbReference type="Proteomes" id="UP001642484">
    <property type="component" value="Unassembled WGS sequence"/>
</dbReference>
<protein>
    <submittedName>
        <fullName evidence="2">Uncharacterized protein</fullName>
    </submittedName>
</protein>
<name>A0ABP0IU26_9DINO</name>
<sequence>MRHRFEGDLDIPSDQVLEPPRSGDTLKQVVALLLWRNTNESLGKKKHVSSEQRPFVAKPCPKFHAFESLLAAFGLPVCDWCKPLGLTDLGRQGDTFARGR</sequence>
<reference evidence="2 3" key="1">
    <citation type="submission" date="2024-02" db="EMBL/GenBank/DDBJ databases">
        <authorList>
            <person name="Chen Y."/>
            <person name="Shah S."/>
            <person name="Dougan E. K."/>
            <person name="Thang M."/>
            <person name="Chan C."/>
        </authorList>
    </citation>
    <scope>NUCLEOTIDE SEQUENCE [LARGE SCALE GENOMIC DNA]</scope>
</reference>